<accession>A0A0A9FT22</accession>
<reference evidence="2" key="1">
    <citation type="submission" date="2014-09" db="EMBL/GenBank/DDBJ databases">
        <authorList>
            <person name="Magalhaes I.L.F."/>
            <person name="Oliveira U."/>
            <person name="Santos F.R."/>
            <person name="Vidigal T.H.D.A."/>
            <person name="Brescovit A.D."/>
            <person name="Santos A.J."/>
        </authorList>
    </citation>
    <scope>NUCLEOTIDE SEQUENCE</scope>
    <source>
        <tissue evidence="2">Shoot tissue taken approximately 20 cm above the soil surface</tissue>
    </source>
</reference>
<feature type="compositionally biased region" description="Basic and acidic residues" evidence="1">
    <location>
        <begin position="13"/>
        <end position="37"/>
    </location>
</feature>
<protein>
    <submittedName>
        <fullName evidence="2">Uncharacterized protein</fullName>
    </submittedName>
</protein>
<evidence type="ECO:0000313" key="2">
    <source>
        <dbReference type="EMBL" id="JAE13461.1"/>
    </source>
</evidence>
<reference evidence="2" key="2">
    <citation type="journal article" date="2015" name="Data Brief">
        <title>Shoot transcriptome of the giant reed, Arundo donax.</title>
        <authorList>
            <person name="Barrero R.A."/>
            <person name="Guerrero F.D."/>
            <person name="Moolhuijzen P."/>
            <person name="Goolsby J.A."/>
            <person name="Tidwell J."/>
            <person name="Bellgard S.E."/>
            <person name="Bellgard M.I."/>
        </authorList>
    </citation>
    <scope>NUCLEOTIDE SEQUENCE</scope>
    <source>
        <tissue evidence="2">Shoot tissue taken approximately 20 cm above the soil surface</tissue>
    </source>
</reference>
<proteinExistence type="predicted"/>
<name>A0A0A9FT22_ARUDO</name>
<dbReference type="EMBL" id="GBRH01184435">
    <property type="protein sequence ID" value="JAE13461.1"/>
    <property type="molecule type" value="Transcribed_RNA"/>
</dbReference>
<feature type="region of interest" description="Disordered" evidence="1">
    <location>
        <begin position="1"/>
        <end position="37"/>
    </location>
</feature>
<sequence length="37" mass="4131">MRDGARSAKAPRRSTDAWREATRGSDGREDARRRSAA</sequence>
<dbReference type="AlphaFoldDB" id="A0A0A9FT22"/>
<organism evidence="2">
    <name type="scientific">Arundo donax</name>
    <name type="common">Giant reed</name>
    <name type="synonym">Donax arundinaceus</name>
    <dbReference type="NCBI Taxonomy" id="35708"/>
    <lineage>
        <taxon>Eukaryota</taxon>
        <taxon>Viridiplantae</taxon>
        <taxon>Streptophyta</taxon>
        <taxon>Embryophyta</taxon>
        <taxon>Tracheophyta</taxon>
        <taxon>Spermatophyta</taxon>
        <taxon>Magnoliopsida</taxon>
        <taxon>Liliopsida</taxon>
        <taxon>Poales</taxon>
        <taxon>Poaceae</taxon>
        <taxon>PACMAD clade</taxon>
        <taxon>Arundinoideae</taxon>
        <taxon>Arundineae</taxon>
        <taxon>Arundo</taxon>
    </lineage>
</organism>
<evidence type="ECO:0000256" key="1">
    <source>
        <dbReference type="SAM" id="MobiDB-lite"/>
    </source>
</evidence>